<accession>A0A248TLA2</accession>
<dbReference type="KEGG" id="bko:CKF48_17795"/>
<proteinExistence type="predicted"/>
<gene>
    <name evidence="1" type="ORF">CKF48_17795</name>
</gene>
<keyword evidence="2" id="KW-1185">Reference proteome</keyword>
<evidence type="ECO:0000313" key="2">
    <source>
        <dbReference type="Proteomes" id="UP000215137"/>
    </source>
</evidence>
<dbReference type="RefSeq" id="WP_095372552.1">
    <property type="nucleotide sequence ID" value="NZ_CP022983.1"/>
</dbReference>
<dbReference type="EMBL" id="CP022983">
    <property type="protein sequence ID" value="ASV68987.1"/>
    <property type="molecule type" value="Genomic_DNA"/>
</dbReference>
<evidence type="ECO:0008006" key="3">
    <source>
        <dbReference type="Google" id="ProtNLM"/>
    </source>
</evidence>
<dbReference type="AlphaFoldDB" id="A0A248TLA2"/>
<organism evidence="1 2">
    <name type="scientific">Cytobacillus kochii</name>
    <dbReference type="NCBI Taxonomy" id="859143"/>
    <lineage>
        <taxon>Bacteria</taxon>
        <taxon>Bacillati</taxon>
        <taxon>Bacillota</taxon>
        <taxon>Bacilli</taxon>
        <taxon>Bacillales</taxon>
        <taxon>Bacillaceae</taxon>
        <taxon>Cytobacillus</taxon>
    </lineage>
</organism>
<dbReference type="Proteomes" id="UP000215137">
    <property type="component" value="Chromosome"/>
</dbReference>
<sequence length="112" mass="12661">MRRISAFILIIIIAFAVYVDLSKGTLPKHIAPVVAEVTNLEKGEQEVGLTYFEKEVNRGDTVLSIIEQQNMNIENLPINVIAEDFSTLNNGIKPEEIQYGNTYKFPSYNNEN</sequence>
<evidence type="ECO:0000313" key="1">
    <source>
        <dbReference type="EMBL" id="ASV68987.1"/>
    </source>
</evidence>
<dbReference type="OrthoDB" id="2691912at2"/>
<reference evidence="1 2" key="1">
    <citation type="submission" date="2017-08" db="EMBL/GenBank/DDBJ databases">
        <title>Complete Genome Sequence of Bacillus kochii Oregon-R-modENCODE STRAIN BDGP4, isolated from Drosophila melanogaster gut.</title>
        <authorList>
            <person name="Wan K.H."/>
            <person name="Yu C."/>
            <person name="Park S."/>
            <person name="Hammonds A.S."/>
            <person name="Booth B.W."/>
            <person name="Celniker S.E."/>
        </authorList>
    </citation>
    <scope>NUCLEOTIDE SEQUENCE [LARGE SCALE GENOMIC DNA]</scope>
    <source>
        <strain evidence="1 2">BDGP4</strain>
    </source>
</reference>
<protein>
    <recommendedName>
        <fullName evidence="3">LysM domain-containing protein</fullName>
    </recommendedName>
</protein>
<name>A0A248TLA2_9BACI</name>